<evidence type="ECO:0000313" key="1">
    <source>
        <dbReference type="EMBL" id="KAL3865144.1"/>
    </source>
</evidence>
<keyword evidence="2" id="KW-1185">Reference proteome</keyword>
<dbReference type="EMBL" id="JBJQND010000010">
    <property type="protein sequence ID" value="KAL3865144.1"/>
    <property type="molecule type" value="Genomic_DNA"/>
</dbReference>
<sequence length="113" mass="13081">MERSRSLPTSLNDAMVHAHDEKTAEDELDLLWDDSPFGPGWNDKWGHRLEEDKVSSIANRRINIFRFLNALVTPLRILKKRLKKRRGSVEHTSLSVWDIISAVSDLKKDESKD</sequence>
<dbReference type="Proteomes" id="UP001634394">
    <property type="component" value="Unassembled WGS sequence"/>
</dbReference>
<name>A0ABD3VU56_SINWO</name>
<comment type="caution">
    <text evidence="1">The sequence shown here is derived from an EMBL/GenBank/DDBJ whole genome shotgun (WGS) entry which is preliminary data.</text>
</comment>
<gene>
    <name evidence="1" type="ORF">ACJMK2_006765</name>
</gene>
<dbReference type="AlphaFoldDB" id="A0ABD3VU56"/>
<evidence type="ECO:0000313" key="2">
    <source>
        <dbReference type="Proteomes" id="UP001634394"/>
    </source>
</evidence>
<protein>
    <submittedName>
        <fullName evidence="1">Uncharacterized protein</fullName>
    </submittedName>
</protein>
<organism evidence="1 2">
    <name type="scientific">Sinanodonta woodiana</name>
    <name type="common">Chinese pond mussel</name>
    <name type="synonym">Anodonta woodiana</name>
    <dbReference type="NCBI Taxonomy" id="1069815"/>
    <lineage>
        <taxon>Eukaryota</taxon>
        <taxon>Metazoa</taxon>
        <taxon>Spiralia</taxon>
        <taxon>Lophotrochozoa</taxon>
        <taxon>Mollusca</taxon>
        <taxon>Bivalvia</taxon>
        <taxon>Autobranchia</taxon>
        <taxon>Heteroconchia</taxon>
        <taxon>Palaeoheterodonta</taxon>
        <taxon>Unionida</taxon>
        <taxon>Unionoidea</taxon>
        <taxon>Unionidae</taxon>
        <taxon>Unioninae</taxon>
        <taxon>Sinanodonta</taxon>
    </lineage>
</organism>
<reference evidence="1 2" key="1">
    <citation type="submission" date="2024-11" db="EMBL/GenBank/DDBJ databases">
        <title>Chromosome-level genome assembly of the freshwater bivalve Anodonta woodiana.</title>
        <authorList>
            <person name="Chen X."/>
        </authorList>
    </citation>
    <scope>NUCLEOTIDE SEQUENCE [LARGE SCALE GENOMIC DNA]</scope>
    <source>
        <strain evidence="1">MN2024</strain>
        <tissue evidence="1">Gills</tissue>
    </source>
</reference>
<proteinExistence type="predicted"/>
<accession>A0ABD3VU56</accession>